<dbReference type="AlphaFoldDB" id="A0A5S3YMB3"/>
<dbReference type="Proteomes" id="UP000305874">
    <property type="component" value="Unassembled WGS sequence"/>
</dbReference>
<dbReference type="EMBL" id="PNCG01000409">
    <property type="protein sequence ID" value="TMP77136.1"/>
    <property type="molecule type" value="Genomic_DNA"/>
</dbReference>
<proteinExistence type="predicted"/>
<sequence length="65" mass="7246">FLPRDVSTRFDIDAHSGGNIFNDLSEHQAKKAKYGPSRELEFILNGGQADVEIDTVSGRIEIKKN</sequence>
<reference evidence="2" key="2">
    <citation type="submission" date="2019-06" db="EMBL/GenBank/DDBJ databases">
        <title>Co-occurence of chitin degradation, pigmentation and bioactivity in marine Pseudoalteromonas.</title>
        <authorList>
            <person name="Sonnenschein E.C."/>
            <person name="Bech P.K."/>
        </authorList>
    </citation>
    <scope>NUCLEOTIDE SEQUENCE [LARGE SCALE GENOMIC DNA]</scope>
    <source>
        <strain evidence="2">S2897</strain>
    </source>
</reference>
<gene>
    <name evidence="1" type="ORF">CWC05_20720</name>
</gene>
<evidence type="ECO:0000313" key="2">
    <source>
        <dbReference type="Proteomes" id="UP000305874"/>
    </source>
</evidence>
<feature type="non-terminal residue" evidence="1">
    <location>
        <position position="1"/>
    </location>
</feature>
<reference evidence="1 2" key="1">
    <citation type="submission" date="2017-12" db="EMBL/GenBank/DDBJ databases">
        <authorList>
            <person name="Paulsen S."/>
            <person name="Gram L.K."/>
        </authorList>
    </citation>
    <scope>NUCLEOTIDE SEQUENCE [LARGE SCALE GENOMIC DNA]</scope>
    <source>
        <strain evidence="1 2">S2897</strain>
    </source>
</reference>
<organism evidence="1 2">
    <name type="scientific">Pseudoalteromonas ruthenica</name>
    <dbReference type="NCBI Taxonomy" id="151081"/>
    <lineage>
        <taxon>Bacteria</taxon>
        <taxon>Pseudomonadati</taxon>
        <taxon>Pseudomonadota</taxon>
        <taxon>Gammaproteobacteria</taxon>
        <taxon>Alteromonadales</taxon>
        <taxon>Pseudoalteromonadaceae</taxon>
        <taxon>Pseudoalteromonas</taxon>
    </lineage>
</organism>
<evidence type="ECO:0000313" key="1">
    <source>
        <dbReference type="EMBL" id="TMP77136.1"/>
    </source>
</evidence>
<name>A0A5S3YMB3_9GAMM</name>
<accession>A0A5S3YMB3</accession>
<protein>
    <submittedName>
        <fullName evidence="1">Uncharacterized protein</fullName>
    </submittedName>
</protein>
<comment type="caution">
    <text evidence="1">The sequence shown here is derived from an EMBL/GenBank/DDBJ whole genome shotgun (WGS) entry which is preliminary data.</text>
</comment>